<evidence type="ECO:0000313" key="1">
    <source>
        <dbReference type="EMBL" id="KAK1319834.1"/>
    </source>
</evidence>
<dbReference type="EMBL" id="JAUJYO010000004">
    <property type="protein sequence ID" value="KAK1319834.1"/>
    <property type="molecule type" value="Genomic_DNA"/>
</dbReference>
<evidence type="ECO:0000313" key="2">
    <source>
        <dbReference type="Proteomes" id="UP001180020"/>
    </source>
</evidence>
<accession>A0AAV9F2I2</accession>
<organism evidence="1 2">
    <name type="scientific">Acorus calamus</name>
    <name type="common">Sweet flag</name>
    <dbReference type="NCBI Taxonomy" id="4465"/>
    <lineage>
        <taxon>Eukaryota</taxon>
        <taxon>Viridiplantae</taxon>
        <taxon>Streptophyta</taxon>
        <taxon>Embryophyta</taxon>
        <taxon>Tracheophyta</taxon>
        <taxon>Spermatophyta</taxon>
        <taxon>Magnoliopsida</taxon>
        <taxon>Liliopsida</taxon>
        <taxon>Acoraceae</taxon>
        <taxon>Acorus</taxon>
    </lineage>
</organism>
<keyword evidence="2" id="KW-1185">Reference proteome</keyword>
<dbReference type="AlphaFoldDB" id="A0AAV9F2I2"/>
<sequence length="134" mass="15145">MEHNKFLTTLLNSSTKLVDAPGTQRVTWSTEEALILLVPFQQEASVRALVFQADDVKLLVPTSTRQSIQFILDTSQEAPGFVLGGALPLYKLDFFVHFFGLRLLYIAWRSDSKTSQKKEMDEGLLMEGFFDVIT</sequence>
<dbReference type="Proteomes" id="UP001180020">
    <property type="component" value="Unassembled WGS sequence"/>
</dbReference>
<gene>
    <name evidence="1" type="ORF">QJS10_CPB04g01257</name>
</gene>
<reference evidence="1" key="2">
    <citation type="submission" date="2023-06" db="EMBL/GenBank/DDBJ databases">
        <authorList>
            <person name="Ma L."/>
            <person name="Liu K.-W."/>
            <person name="Li Z."/>
            <person name="Hsiao Y.-Y."/>
            <person name="Qi Y."/>
            <person name="Fu T."/>
            <person name="Tang G."/>
            <person name="Zhang D."/>
            <person name="Sun W.-H."/>
            <person name="Liu D.-K."/>
            <person name="Li Y."/>
            <person name="Chen G.-Z."/>
            <person name="Liu X.-D."/>
            <person name="Liao X.-Y."/>
            <person name="Jiang Y.-T."/>
            <person name="Yu X."/>
            <person name="Hao Y."/>
            <person name="Huang J."/>
            <person name="Zhao X.-W."/>
            <person name="Ke S."/>
            <person name="Chen Y.-Y."/>
            <person name="Wu W.-L."/>
            <person name="Hsu J.-L."/>
            <person name="Lin Y.-F."/>
            <person name="Huang M.-D."/>
            <person name="Li C.-Y."/>
            <person name="Huang L."/>
            <person name="Wang Z.-W."/>
            <person name="Zhao X."/>
            <person name="Zhong W.-Y."/>
            <person name="Peng D.-H."/>
            <person name="Ahmad S."/>
            <person name="Lan S."/>
            <person name="Zhang J.-S."/>
            <person name="Tsai W.-C."/>
            <person name="Van De Peer Y."/>
            <person name="Liu Z.-J."/>
        </authorList>
    </citation>
    <scope>NUCLEOTIDE SEQUENCE</scope>
    <source>
        <strain evidence="1">CP</strain>
        <tissue evidence="1">Leaves</tissue>
    </source>
</reference>
<protein>
    <submittedName>
        <fullName evidence="1">GDT1-like protein 4</fullName>
    </submittedName>
</protein>
<proteinExistence type="predicted"/>
<name>A0AAV9F2I2_ACOCL</name>
<reference evidence="1" key="1">
    <citation type="journal article" date="2023" name="Nat. Commun.">
        <title>Diploid and tetraploid genomes of Acorus and the evolution of monocots.</title>
        <authorList>
            <person name="Ma L."/>
            <person name="Liu K.W."/>
            <person name="Li Z."/>
            <person name="Hsiao Y.Y."/>
            <person name="Qi Y."/>
            <person name="Fu T."/>
            <person name="Tang G.D."/>
            <person name="Zhang D."/>
            <person name="Sun W.H."/>
            <person name="Liu D.K."/>
            <person name="Li Y."/>
            <person name="Chen G.Z."/>
            <person name="Liu X.D."/>
            <person name="Liao X.Y."/>
            <person name="Jiang Y.T."/>
            <person name="Yu X."/>
            <person name="Hao Y."/>
            <person name="Huang J."/>
            <person name="Zhao X.W."/>
            <person name="Ke S."/>
            <person name="Chen Y.Y."/>
            <person name="Wu W.L."/>
            <person name="Hsu J.L."/>
            <person name="Lin Y.F."/>
            <person name="Huang M.D."/>
            <person name="Li C.Y."/>
            <person name="Huang L."/>
            <person name="Wang Z.W."/>
            <person name="Zhao X."/>
            <person name="Zhong W.Y."/>
            <person name="Peng D.H."/>
            <person name="Ahmad S."/>
            <person name="Lan S."/>
            <person name="Zhang J.S."/>
            <person name="Tsai W.C."/>
            <person name="Van de Peer Y."/>
            <person name="Liu Z.J."/>
        </authorList>
    </citation>
    <scope>NUCLEOTIDE SEQUENCE</scope>
    <source>
        <strain evidence="1">CP</strain>
    </source>
</reference>
<comment type="caution">
    <text evidence="1">The sequence shown here is derived from an EMBL/GenBank/DDBJ whole genome shotgun (WGS) entry which is preliminary data.</text>
</comment>